<evidence type="ECO:0000313" key="1">
    <source>
        <dbReference type="EMBL" id="MPM65524.1"/>
    </source>
</evidence>
<name>A0A645BUR7_9ZZZZ</name>
<accession>A0A645BUR7</accession>
<dbReference type="EMBL" id="VSSQ01020564">
    <property type="protein sequence ID" value="MPM65524.1"/>
    <property type="molecule type" value="Genomic_DNA"/>
</dbReference>
<sequence>MLFFLRAFAQVQDLRGIRRDIQRAVGGVDHHARARAGGLFDVFSWRVVNRNSCGRTGL</sequence>
<protein>
    <submittedName>
        <fullName evidence="1">Uncharacterized protein</fullName>
    </submittedName>
</protein>
<reference evidence="1" key="1">
    <citation type="submission" date="2019-08" db="EMBL/GenBank/DDBJ databases">
        <authorList>
            <person name="Kucharzyk K."/>
            <person name="Murdoch R.W."/>
            <person name="Higgins S."/>
            <person name="Loffler F."/>
        </authorList>
    </citation>
    <scope>NUCLEOTIDE SEQUENCE</scope>
</reference>
<organism evidence="1">
    <name type="scientific">bioreactor metagenome</name>
    <dbReference type="NCBI Taxonomy" id="1076179"/>
    <lineage>
        <taxon>unclassified sequences</taxon>
        <taxon>metagenomes</taxon>
        <taxon>ecological metagenomes</taxon>
    </lineage>
</organism>
<proteinExistence type="predicted"/>
<dbReference type="AlphaFoldDB" id="A0A645BUR7"/>
<comment type="caution">
    <text evidence="1">The sequence shown here is derived from an EMBL/GenBank/DDBJ whole genome shotgun (WGS) entry which is preliminary data.</text>
</comment>
<gene>
    <name evidence="1" type="ORF">SDC9_112421</name>
</gene>